<keyword evidence="2 5" id="KW-0057">Aromatic amino acid biosynthesis</keyword>
<comment type="catalytic activity">
    <reaction evidence="1 5">
        <text>3-dehydroquinate = 3-dehydroshikimate + H2O</text>
        <dbReference type="Rhea" id="RHEA:21096"/>
        <dbReference type="ChEBI" id="CHEBI:15377"/>
        <dbReference type="ChEBI" id="CHEBI:16630"/>
        <dbReference type="ChEBI" id="CHEBI:32364"/>
        <dbReference type="EC" id="4.2.1.10"/>
    </reaction>
</comment>
<evidence type="ECO:0000256" key="1">
    <source>
        <dbReference type="ARBA" id="ARBA00001864"/>
    </source>
</evidence>
<dbReference type="RefSeq" id="WP_037548902.1">
    <property type="nucleotide sequence ID" value="NZ_CAJCGD010000005.1"/>
</dbReference>
<dbReference type="Pfam" id="PF01487">
    <property type="entry name" value="DHquinase_I"/>
    <property type="match status" value="1"/>
</dbReference>
<dbReference type="PANTHER" id="PTHR43699">
    <property type="entry name" value="3-DEHYDROQUINATE DEHYDRATASE"/>
    <property type="match status" value="1"/>
</dbReference>
<dbReference type="CDD" id="cd00502">
    <property type="entry name" value="DHQase_I"/>
    <property type="match status" value="1"/>
</dbReference>
<dbReference type="InterPro" id="IPR013785">
    <property type="entry name" value="Aldolase_TIM"/>
</dbReference>
<dbReference type="Proteomes" id="UP000053523">
    <property type="component" value="Unassembled WGS sequence"/>
</dbReference>
<comment type="pathway">
    <text evidence="5">Metabolic intermediate biosynthesis; chorismate biosynthesis; chorismate from D-erythrose 4-phosphate and phosphoenolpyruvate: step 3/7.</text>
</comment>
<dbReference type="UniPathway" id="UPA00053">
    <property type="reaction ID" value="UER00086"/>
</dbReference>
<dbReference type="PANTHER" id="PTHR43699:SF1">
    <property type="entry name" value="3-DEHYDROQUINATE DEHYDRATASE"/>
    <property type="match status" value="1"/>
</dbReference>
<feature type="active site" description="Schiff-base intermediate with substrate" evidence="5">
    <location>
        <position position="160"/>
    </location>
</feature>
<dbReference type="HAMAP" id="MF_00214">
    <property type="entry name" value="AroD"/>
    <property type="match status" value="1"/>
</dbReference>
<evidence type="ECO:0000313" key="8">
    <source>
        <dbReference type="Proteomes" id="UP000053523"/>
    </source>
</evidence>
<dbReference type="SUPFAM" id="SSF51569">
    <property type="entry name" value="Aldolase"/>
    <property type="match status" value="1"/>
</dbReference>
<dbReference type="FunFam" id="3.20.20.70:FF:000047">
    <property type="entry name" value="3-dehydroquinate dehydratase"/>
    <property type="match status" value="1"/>
</dbReference>
<comment type="subunit">
    <text evidence="5">Homodimer.</text>
</comment>
<accession>A0A2K0A9B1</accession>
<feature type="coiled-coil region" evidence="6">
    <location>
        <begin position="24"/>
        <end position="66"/>
    </location>
</feature>
<protein>
    <recommendedName>
        <fullName evidence="5">3-dehydroquinate dehydratase</fullName>
        <shortName evidence="5">3-dehydroquinase</shortName>
        <ecNumber evidence="5">4.2.1.10</ecNumber>
    </recommendedName>
    <alternativeName>
        <fullName evidence="5">Type I DHQase</fullName>
    </alternativeName>
    <alternativeName>
        <fullName evidence="5">Type I dehydroquinase</fullName>
        <shortName evidence="5">DHQ1</shortName>
    </alternativeName>
</protein>
<dbReference type="EC" id="4.2.1.10" evidence="5"/>
<keyword evidence="3 5" id="KW-0456">Lyase</keyword>
<dbReference type="GO" id="GO:0046279">
    <property type="term" value="P:3,4-dihydroxybenzoate biosynthetic process"/>
    <property type="evidence" value="ECO:0007669"/>
    <property type="project" value="TreeGrafter"/>
</dbReference>
<dbReference type="GO" id="GO:0009073">
    <property type="term" value="P:aromatic amino acid family biosynthetic process"/>
    <property type="evidence" value="ECO:0007669"/>
    <property type="project" value="UniProtKB-KW"/>
</dbReference>
<dbReference type="GO" id="GO:0003855">
    <property type="term" value="F:3-dehydroquinate dehydratase activity"/>
    <property type="evidence" value="ECO:0007669"/>
    <property type="project" value="UniProtKB-UniRule"/>
</dbReference>
<dbReference type="Gene3D" id="3.20.20.70">
    <property type="entry name" value="Aldolase class I"/>
    <property type="match status" value="1"/>
</dbReference>
<evidence type="ECO:0000256" key="3">
    <source>
        <dbReference type="ARBA" id="ARBA00023239"/>
    </source>
</evidence>
<gene>
    <name evidence="5" type="primary">aroD</name>
    <name evidence="7" type="ORF">AL503_012875</name>
</gene>
<dbReference type="AlphaFoldDB" id="A0A2K0A9B1"/>
<comment type="function">
    <text evidence="5">Involved in the third step of the chorismate pathway, which leads to the biosynthesis of aromatic amino acids. Catalyzes the cis-dehydration of 3-dehydroquinate (DHQ) and introduces the first double bond of the aromatic ring to yield 3-dehydroshikimate.</text>
</comment>
<comment type="similarity">
    <text evidence="5">Belongs to the type-I 3-dehydroquinase family.</text>
</comment>
<evidence type="ECO:0000256" key="4">
    <source>
        <dbReference type="ARBA" id="ARBA00023270"/>
    </source>
</evidence>
<sequence length="241" mass="27347">MTNVEVAATVAPNQLLDTLTINNIKEYSNDIDIIELRIDQWEDRHLELLKSNLEQLQELNINANVLVTYRTVSQGGKGEMTYEAYMTLLKEIIKNHHCPMIDIEWNSDFDVFTHRDLIDLAHRYNKQVVVSYHNFQETPDIDILKFTYYKMNQLNPDYVKIAVMPQDKEDVATLLEAVATSADTLDAKVIGISMSSVGLVSRTAQGVFGGTVSYGCLGEPQAPGQIHVKTLKQQLLFYSNY</sequence>
<name>A0A2K0A9B1_STAHA</name>
<feature type="binding site" evidence="5">
    <location>
        <position position="202"/>
    </location>
    <ligand>
        <name>3-dehydroquinate</name>
        <dbReference type="ChEBI" id="CHEBI:32364"/>
    </ligand>
</feature>
<keyword evidence="6" id="KW-0175">Coiled coil</keyword>
<feature type="binding site" evidence="5">
    <location>
        <position position="70"/>
    </location>
    <ligand>
        <name>3-dehydroquinate</name>
        <dbReference type="ChEBI" id="CHEBI:32364"/>
    </ligand>
</feature>
<evidence type="ECO:0000256" key="6">
    <source>
        <dbReference type="SAM" id="Coils"/>
    </source>
</evidence>
<dbReference type="EMBL" id="LORN02000015">
    <property type="protein sequence ID" value="PNN21624.1"/>
    <property type="molecule type" value="Genomic_DNA"/>
</dbReference>
<organism evidence="7 8">
    <name type="scientific">Staphylococcus haemolyticus</name>
    <dbReference type="NCBI Taxonomy" id="1283"/>
    <lineage>
        <taxon>Bacteria</taxon>
        <taxon>Bacillati</taxon>
        <taxon>Bacillota</taxon>
        <taxon>Bacilli</taxon>
        <taxon>Bacillales</taxon>
        <taxon>Staphylococcaceae</taxon>
        <taxon>Staphylococcus</taxon>
    </lineage>
</organism>
<feature type="binding site" evidence="5">
    <location>
        <begin position="35"/>
        <end position="37"/>
    </location>
    <ligand>
        <name>3-dehydroquinate</name>
        <dbReference type="ChEBI" id="CHEBI:32364"/>
    </ligand>
</feature>
<evidence type="ECO:0000313" key="7">
    <source>
        <dbReference type="EMBL" id="PNN21624.1"/>
    </source>
</evidence>
<dbReference type="InterPro" id="IPR001381">
    <property type="entry name" value="DHquinase_I"/>
</dbReference>
<evidence type="ECO:0000256" key="2">
    <source>
        <dbReference type="ARBA" id="ARBA00023141"/>
    </source>
</evidence>
<dbReference type="GO" id="GO:0008652">
    <property type="term" value="P:amino acid biosynthetic process"/>
    <property type="evidence" value="ECO:0007669"/>
    <property type="project" value="UniProtKB-KW"/>
</dbReference>
<keyword evidence="4 5" id="KW-0704">Schiff base</keyword>
<keyword evidence="5" id="KW-0028">Amino-acid biosynthesis</keyword>
<dbReference type="InterPro" id="IPR050146">
    <property type="entry name" value="Type-I_3-dehydroquinase"/>
</dbReference>
<dbReference type="NCBIfam" id="TIGR01093">
    <property type="entry name" value="aroD"/>
    <property type="match status" value="1"/>
</dbReference>
<feature type="binding site" evidence="5">
    <location>
        <position position="225"/>
    </location>
    <ligand>
        <name>3-dehydroquinate</name>
        <dbReference type="ChEBI" id="CHEBI:32364"/>
    </ligand>
</feature>
<comment type="caution">
    <text evidence="5">Lacks conserved residue(s) required for the propagation of feature annotation.</text>
</comment>
<dbReference type="GO" id="GO:0009423">
    <property type="term" value="P:chorismate biosynthetic process"/>
    <property type="evidence" value="ECO:0007669"/>
    <property type="project" value="UniProtKB-UniRule"/>
</dbReference>
<reference evidence="7 8" key="1">
    <citation type="submission" date="2017-12" db="EMBL/GenBank/DDBJ databases">
        <title>FDA dAtabase for Regulatory Grade micrObial Sequences (FDA-ARGOS): Supporting development and validation of Infectious Disease Dx tests.</title>
        <authorList>
            <person name="Hoffmann M."/>
            <person name="Allard M."/>
            <person name="Evans P."/>
            <person name="Brown E."/>
            <person name="Tallon L."/>
            <person name="Sadzewicz L."/>
            <person name="Sengamalay N."/>
            <person name="Ott S."/>
            <person name="Godinez A."/>
            <person name="Nagaraj S."/>
            <person name="Vavikolanu K."/>
            <person name="Aluvathingal J."/>
            <person name="Nadendla S."/>
            <person name="Sichtig H."/>
        </authorList>
    </citation>
    <scope>NUCLEOTIDE SEQUENCE [LARGE SCALE GENOMIC DNA]</scope>
    <source>
        <strain evidence="7 8">FDAARGOS_148</strain>
    </source>
</reference>
<feature type="active site" description="Proton donor/acceptor" evidence="5">
    <location>
        <position position="133"/>
    </location>
</feature>
<proteinExistence type="inferred from homology"/>
<evidence type="ECO:0000256" key="5">
    <source>
        <dbReference type="HAMAP-Rule" id="MF_00214"/>
    </source>
</evidence>
<comment type="caution">
    <text evidence="7">The sequence shown here is derived from an EMBL/GenBank/DDBJ whole genome shotgun (WGS) entry which is preliminary data.</text>
</comment>